<feature type="region of interest" description="Disordered" evidence="1">
    <location>
        <begin position="294"/>
        <end position="337"/>
    </location>
</feature>
<dbReference type="EMBL" id="ML978711">
    <property type="protein sequence ID" value="KAF2091799.1"/>
    <property type="molecule type" value="Genomic_DNA"/>
</dbReference>
<keyword evidence="3" id="KW-1185">Reference proteome</keyword>
<organism evidence="2 3">
    <name type="scientific">Saccharata proteae CBS 121410</name>
    <dbReference type="NCBI Taxonomy" id="1314787"/>
    <lineage>
        <taxon>Eukaryota</taxon>
        <taxon>Fungi</taxon>
        <taxon>Dikarya</taxon>
        <taxon>Ascomycota</taxon>
        <taxon>Pezizomycotina</taxon>
        <taxon>Dothideomycetes</taxon>
        <taxon>Dothideomycetes incertae sedis</taxon>
        <taxon>Botryosphaeriales</taxon>
        <taxon>Saccharataceae</taxon>
        <taxon>Saccharata</taxon>
    </lineage>
</organism>
<gene>
    <name evidence="2" type="ORF">K490DRAFT_61229</name>
</gene>
<dbReference type="Proteomes" id="UP000799776">
    <property type="component" value="Unassembled WGS sequence"/>
</dbReference>
<reference evidence="2" key="1">
    <citation type="journal article" date="2020" name="Stud. Mycol.">
        <title>101 Dothideomycetes genomes: a test case for predicting lifestyles and emergence of pathogens.</title>
        <authorList>
            <person name="Haridas S."/>
            <person name="Albert R."/>
            <person name="Binder M."/>
            <person name="Bloem J."/>
            <person name="Labutti K."/>
            <person name="Salamov A."/>
            <person name="Andreopoulos B."/>
            <person name="Baker S."/>
            <person name="Barry K."/>
            <person name="Bills G."/>
            <person name="Bluhm B."/>
            <person name="Cannon C."/>
            <person name="Castanera R."/>
            <person name="Culley D."/>
            <person name="Daum C."/>
            <person name="Ezra D."/>
            <person name="Gonzalez J."/>
            <person name="Henrissat B."/>
            <person name="Kuo A."/>
            <person name="Liang C."/>
            <person name="Lipzen A."/>
            <person name="Lutzoni F."/>
            <person name="Magnuson J."/>
            <person name="Mondo S."/>
            <person name="Nolan M."/>
            <person name="Ohm R."/>
            <person name="Pangilinan J."/>
            <person name="Park H.-J."/>
            <person name="Ramirez L."/>
            <person name="Alfaro M."/>
            <person name="Sun H."/>
            <person name="Tritt A."/>
            <person name="Yoshinaga Y."/>
            <person name="Zwiers L.-H."/>
            <person name="Turgeon B."/>
            <person name="Goodwin S."/>
            <person name="Spatafora J."/>
            <person name="Crous P."/>
            <person name="Grigoriev I."/>
        </authorList>
    </citation>
    <scope>NUCLEOTIDE SEQUENCE</scope>
    <source>
        <strain evidence="2">CBS 121410</strain>
    </source>
</reference>
<accession>A0A9P4I1I4</accession>
<name>A0A9P4I1I4_9PEZI</name>
<evidence type="ECO:0000313" key="3">
    <source>
        <dbReference type="Proteomes" id="UP000799776"/>
    </source>
</evidence>
<feature type="compositionally biased region" description="Basic residues" evidence="1">
    <location>
        <begin position="1"/>
        <end position="11"/>
    </location>
</feature>
<evidence type="ECO:0000313" key="2">
    <source>
        <dbReference type="EMBL" id="KAF2091799.1"/>
    </source>
</evidence>
<sequence>MTQLKQSRRQRLPPGPGFEPDLNNPIHKIFRYENFRTVTKDEYRTMKLAFRLASKLLTDEHMLQWWLHAAFDKEVRDANHDGKACLQHRKTYTRRHLRKLNEGLVELADYVEFDFKDTKRDDTEDMLCGTTQERVGILYRTATLEEQLRYSFFFATTLVHELTHAFCIIGRRWGARNDPLEPYCSMNGKLDPRSEWGSSWETNTLGMMPFTRKAPDLKPMATLWGYRWIEGIKNEDGNIRDGYKMARLPILWILRWFQRHKWEELKERKFRASAPMPEGPVRVWTSRLDDTTWFESPARKPANDTRSKKRTREDANVPGSDADDERSDRPMDKRTRR</sequence>
<feature type="compositionally biased region" description="Basic and acidic residues" evidence="1">
    <location>
        <begin position="297"/>
        <end position="315"/>
    </location>
</feature>
<comment type="caution">
    <text evidence="2">The sequence shown here is derived from an EMBL/GenBank/DDBJ whole genome shotgun (WGS) entry which is preliminary data.</text>
</comment>
<feature type="compositionally biased region" description="Basic and acidic residues" evidence="1">
    <location>
        <begin position="326"/>
        <end position="337"/>
    </location>
</feature>
<dbReference type="AlphaFoldDB" id="A0A9P4I1I4"/>
<protein>
    <submittedName>
        <fullName evidence="2">Uncharacterized protein</fullName>
    </submittedName>
</protein>
<dbReference type="OrthoDB" id="10254945at2759"/>
<feature type="region of interest" description="Disordered" evidence="1">
    <location>
        <begin position="1"/>
        <end position="23"/>
    </location>
</feature>
<proteinExistence type="predicted"/>
<evidence type="ECO:0000256" key="1">
    <source>
        <dbReference type="SAM" id="MobiDB-lite"/>
    </source>
</evidence>